<gene>
    <name evidence="2" type="ORF">EKO24_021055</name>
</gene>
<dbReference type="InterPro" id="IPR050229">
    <property type="entry name" value="GlpE_sulfurtransferase"/>
</dbReference>
<name>A0ABY3C7L5_9GAMM</name>
<dbReference type="SMART" id="SM00450">
    <property type="entry name" value="RHOD"/>
    <property type="match status" value="1"/>
</dbReference>
<dbReference type="PROSITE" id="PS50206">
    <property type="entry name" value="RHODANESE_3"/>
    <property type="match status" value="1"/>
</dbReference>
<dbReference type="PANTHER" id="PTHR43031:SF7">
    <property type="entry name" value="NITRIC OXIDE REDUCTASE FLRD-NAD(+) REDUCTASE"/>
    <property type="match status" value="1"/>
</dbReference>
<dbReference type="SUPFAM" id="SSF52821">
    <property type="entry name" value="Rhodanese/Cell cycle control phosphatase"/>
    <property type="match status" value="1"/>
</dbReference>
<dbReference type="PANTHER" id="PTHR43031">
    <property type="entry name" value="FAD-DEPENDENT OXIDOREDUCTASE"/>
    <property type="match status" value="1"/>
</dbReference>
<dbReference type="Gene3D" id="3.40.250.10">
    <property type="entry name" value="Rhodanese-like domain"/>
    <property type="match status" value="1"/>
</dbReference>
<dbReference type="EMBL" id="RYFG02000121">
    <property type="protein sequence ID" value="TRW89553.1"/>
    <property type="molecule type" value="Genomic_DNA"/>
</dbReference>
<accession>A0ABY3C7L5</accession>
<dbReference type="InterPro" id="IPR001763">
    <property type="entry name" value="Rhodanese-like_dom"/>
</dbReference>
<dbReference type="RefSeq" id="WP_127028673.1">
    <property type="nucleotide sequence ID" value="NZ_RYFG02000121.1"/>
</dbReference>
<dbReference type="InterPro" id="IPR036873">
    <property type="entry name" value="Rhodanese-like_dom_sf"/>
</dbReference>
<dbReference type="Pfam" id="PF00581">
    <property type="entry name" value="Rhodanese"/>
    <property type="match status" value="1"/>
</dbReference>
<evidence type="ECO:0000259" key="1">
    <source>
        <dbReference type="PROSITE" id="PS50206"/>
    </source>
</evidence>
<reference evidence="2 3" key="1">
    <citation type="journal article" date="2019" name="Antonie Van Leeuwenhoek">
        <title>Description of 'Ca. Methylobacter oryzae' KRF1, a novel species from the environmentally important Methylobacter clade 2.</title>
        <authorList>
            <person name="Khatri K."/>
            <person name="Mohite J.A."/>
            <person name="Pandit P.S."/>
            <person name="Bahulikar R."/>
            <person name="Rahalkar M.C."/>
        </authorList>
    </citation>
    <scope>NUCLEOTIDE SEQUENCE [LARGE SCALE GENOMIC DNA]</scope>
    <source>
        <strain evidence="2 3">KRF1</strain>
    </source>
</reference>
<sequence>MKKYKTISVADSEQLIKESKPMILDCRDMKDYKAGHLEDALHVHEGLKDSLVKRGDKQRSLLIYCYYGHASEHLAEFFSDFGFKDVYSLEGGYSVWKEKHQPA</sequence>
<keyword evidence="3" id="KW-1185">Reference proteome</keyword>
<protein>
    <submittedName>
        <fullName evidence="2">Thiosulfate sulfurtransferase GlpE</fullName>
    </submittedName>
</protein>
<evidence type="ECO:0000313" key="2">
    <source>
        <dbReference type="EMBL" id="TRW89553.1"/>
    </source>
</evidence>
<feature type="domain" description="Rhodanese" evidence="1">
    <location>
        <begin position="17"/>
        <end position="102"/>
    </location>
</feature>
<dbReference type="Proteomes" id="UP000733744">
    <property type="component" value="Unassembled WGS sequence"/>
</dbReference>
<organism evidence="2 3">
    <name type="scientific">Candidatus Methylobacter oryzae</name>
    <dbReference type="NCBI Taxonomy" id="2497749"/>
    <lineage>
        <taxon>Bacteria</taxon>
        <taxon>Pseudomonadati</taxon>
        <taxon>Pseudomonadota</taxon>
        <taxon>Gammaproteobacteria</taxon>
        <taxon>Methylococcales</taxon>
        <taxon>Methylococcaceae</taxon>
        <taxon>Methylobacter</taxon>
    </lineage>
</organism>
<proteinExistence type="predicted"/>
<comment type="caution">
    <text evidence="2">The sequence shown here is derived from an EMBL/GenBank/DDBJ whole genome shotgun (WGS) entry which is preliminary data.</text>
</comment>
<evidence type="ECO:0000313" key="3">
    <source>
        <dbReference type="Proteomes" id="UP000733744"/>
    </source>
</evidence>